<gene>
    <name evidence="1" type="ORF">SDC9_53021</name>
</gene>
<dbReference type="EMBL" id="VSSQ01001257">
    <property type="protein sequence ID" value="MPM06718.1"/>
    <property type="molecule type" value="Genomic_DNA"/>
</dbReference>
<organism evidence="1">
    <name type="scientific">bioreactor metagenome</name>
    <dbReference type="NCBI Taxonomy" id="1076179"/>
    <lineage>
        <taxon>unclassified sequences</taxon>
        <taxon>metagenomes</taxon>
        <taxon>ecological metagenomes</taxon>
    </lineage>
</organism>
<accession>A0A644WTD7</accession>
<protein>
    <submittedName>
        <fullName evidence="1">Uncharacterized protein</fullName>
    </submittedName>
</protein>
<evidence type="ECO:0000313" key="1">
    <source>
        <dbReference type="EMBL" id="MPM06718.1"/>
    </source>
</evidence>
<proteinExistence type="predicted"/>
<comment type="caution">
    <text evidence="1">The sequence shown here is derived from an EMBL/GenBank/DDBJ whole genome shotgun (WGS) entry which is preliminary data.</text>
</comment>
<name>A0A644WTD7_9ZZZZ</name>
<reference evidence="1" key="1">
    <citation type="submission" date="2019-08" db="EMBL/GenBank/DDBJ databases">
        <authorList>
            <person name="Kucharzyk K."/>
            <person name="Murdoch R.W."/>
            <person name="Higgins S."/>
            <person name="Loffler F."/>
        </authorList>
    </citation>
    <scope>NUCLEOTIDE SEQUENCE</scope>
</reference>
<dbReference type="AlphaFoldDB" id="A0A644WTD7"/>
<sequence>MVDKWYCDSCGQVIESVDQGRVENLWKCSEGKSKSYGLRIVHYEEKCMYNDDAHLHRVPLSFYTGQDGLMQLLTLISDGVFENNDEILEVIKRIFIEDYEKARFHFEAAISEEYFEPNTKAGFYTESDIQSTIEYMKNAGIY</sequence>